<proteinExistence type="predicted"/>
<dbReference type="EMBL" id="JAPFQI010000006">
    <property type="protein sequence ID" value="MCW8086097.1"/>
    <property type="molecule type" value="Genomic_DNA"/>
</dbReference>
<dbReference type="Proteomes" id="UP001526430">
    <property type="component" value="Unassembled WGS sequence"/>
</dbReference>
<feature type="region of interest" description="Disordered" evidence="1">
    <location>
        <begin position="88"/>
        <end position="118"/>
    </location>
</feature>
<protein>
    <submittedName>
        <fullName evidence="2">Uncharacterized protein</fullName>
    </submittedName>
</protein>
<reference evidence="2 3" key="1">
    <citation type="submission" date="2022-10" db="EMBL/GenBank/DDBJ databases">
        <title>Roseococcus glaciei nov., sp. nov., isolated from glacier.</title>
        <authorList>
            <person name="Liu Q."/>
            <person name="Xin Y.-H."/>
        </authorList>
    </citation>
    <scope>NUCLEOTIDE SEQUENCE [LARGE SCALE GENOMIC DNA]</scope>
    <source>
        <strain evidence="2 3">MDT2-1-1</strain>
    </source>
</reference>
<dbReference type="RefSeq" id="WP_301590069.1">
    <property type="nucleotide sequence ID" value="NZ_JAPFQI010000006.1"/>
</dbReference>
<evidence type="ECO:0000313" key="3">
    <source>
        <dbReference type="Proteomes" id="UP001526430"/>
    </source>
</evidence>
<feature type="compositionally biased region" description="Basic and acidic residues" evidence="1">
    <location>
        <begin position="100"/>
        <end position="118"/>
    </location>
</feature>
<organism evidence="2 3">
    <name type="scientific">Sabulicella glaciei</name>
    <dbReference type="NCBI Taxonomy" id="2984948"/>
    <lineage>
        <taxon>Bacteria</taxon>
        <taxon>Pseudomonadati</taxon>
        <taxon>Pseudomonadota</taxon>
        <taxon>Alphaproteobacteria</taxon>
        <taxon>Acetobacterales</taxon>
        <taxon>Acetobacteraceae</taxon>
        <taxon>Sabulicella</taxon>
    </lineage>
</organism>
<name>A0ABT3NVA6_9PROT</name>
<gene>
    <name evidence="2" type="ORF">OF850_10695</name>
</gene>
<comment type="caution">
    <text evidence="2">The sequence shown here is derived from an EMBL/GenBank/DDBJ whole genome shotgun (WGS) entry which is preliminary data.</text>
</comment>
<sequence length="118" mass="12709">MADPIEGVERHGRLYWCIKTDLAPDGKVHLMADRMEVTSSGALIAWGSFNAKADGPSPEPVINLVCAPGRWFAAYVASGADGSGLAVQSWAGEPNQGRNRAADAERRPVLREVPHETR</sequence>
<keyword evidence="3" id="KW-1185">Reference proteome</keyword>
<evidence type="ECO:0000313" key="2">
    <source>
        <dbReference type="EMBL" id="MCW8086097.1"/>
    </source>
</evidence>
<accession>A0ABT3NVA6</accession>
<evidence type="ECO:0000256" key="1">
    <source>
        <dbReference type="SAM" id="MobiDB-lite"/>
    </source>
</evidence>